<keyword evidence="1" id="KW-0472">Membrane</keyword>
<protein>
    <recommendedName>
        <fullName evidence="4">TRP C-terminal domain-containing protein</fullName>
    </recommendedName>
</protein>
<gene>
    <name evidence="2" type="ORF">FGO68_gene14693</name>
</gene>
<keyword evidence="1" id="KW-0812">Transmembrane</keyword>
<evidence type="ECO:0008006" key="4">
    <source>
        <dbReference type="Google" id="ProtNLM"/>
    </source>
</evidence>
<feature type="transmembrane region" description="Helical" evidence="1">
    <location>
        <begin position="294"/>
        <end position="319"/>
    </location>
</feature>
<comment type="caution">
    <text evidence="2">The sequence shown here is derived from an EMBL/GenBank/DDBJ whole genome shotgun (WGS) entry which is preliminary data.</text>
</comment>
<name>A0A8J8NCS2_HALGN</name>
<accession>A0A8J8NCS2</accession>
<keyword evidence="3" id="KW-1185">Reference proteome</keyword>
<evidence type="ECO:0000313" key="2">
    <source>
        <dbReference type="EMBL" id="TNV72742.1"/>
    </source>
</evidence>
<dbReference type="AlphaFoldDB" id="A0A8J8NCS2"/>
<feature type="transmembrane region" description="Helical" evidence="1">
    <location>
        <begin position="68"/>
        <end position="96"/>
    </location>
</feature>
<reference evidence="2" key="1">
    <citation type="submission" date="2019-06" db="EMBL/GenBank/DDBJ databases">
        <authorList>
            <person name="Zheng W."/>
        </authorList>
    </citation>
    <scope>NUCLEOTIDE SEQUENCE</scope>
    <source>
        <strain evidence="2">QDHG01</strain>
    </source>
</reference>
<feature type="transmembrane region" description="Helical" evidence="1">
    <location>
        <begin position="154"/>
        <end position="175"/>
    </location>
</feature>
<evidence type="ECO:0000313" key="3">
    <source>
        <dbReference type="Proteomes" id="UP000785679"/>
    </source>
</evidence>
<sequence>MSLSLVAVPIPGIAQPIQSMFMTIIYLDFLMTDKWLTPMLEMTLTQDEQEDNEAINTYFDGQGFSSKFLLFNIGSTLIFMAMQIFLLLLTGIAALFKPISSWAKRLHTFLSSRLIWGGTIRFIIQQFQPLLMSSLINIASYSLADLEDKSLGVLFSYTLSVLIISVLGISVVSFIKLTARGRVNEPPFAPLIDGIKSPSSRPLSPYWTSLTLLKWSAMCLSLVLLTNHPAQQLQSLTALSILTTALQLHAMPQLSRIEEYMGLFNEVMGTLYLYGLVGITLVEGEGAREIMGFVLLGIMLGTFMANVGKIVVMAGVFVGKKYKAYRVRKEREQDKVINLRTEQYQLQQQQQQEETPEMVAEEPVAQDVPHKKKKLVWKKRKRASKGSTLGGVKNLTFGQPMALQGLV</sequence>
<proteinExistence type="predicted"/>
<organism evidence="2 3">
    <name type="scientific">Halteria grandinella</name>
    <dbReference type="NCBI Taxonomy" id="5974"/>
    <lineage>
        <taxon>Eukaryota</taxon>
        <taxon>Sar</taxon>
        <taxon>Alveolata</taxon>
        <taxon>Ciliophora</taxon>
        <taxon>Intramacronucleata</taxon>
        <taxon>Spirotrichea</taxon>
        <taxon>Stichotrichia</taxon>
        <taxon>Sporadotrichida</taxon>
        <taxon>Halteriidae</taxon>
        <taxon>Halteria</taxon>
    </lineage>
</organism>
<dbReference type="EMBL" id="RRYP01021121">
    <property type="protein sequence ID" value="TNV72742.1"/>
    <property type="molecule type" value="Genomic_DNA"/>
</dbReference>
<evidence type="ECO:0000256" key="1">
    <source>
        <dbReference type="SAM" id="Phobius"/>
    </source>
</evidence>
<dbReference type="Proteomes" id="UP000785679">
    <property type="component" value="Unassembled WGS sequence"/>
</dbReference>
<keyword evidence="1" id="KW-1133">Transmembrane helix</keyword>
<feature type="transmembrane region" description="Helical" evidence="1">
    <location>
        <begin position="263"/>
        <end position="282"/>
    </location>
</feature>